<dbReference type="GO" id="GO:0005739">
    <property type="term" value="C:mitochondrion"/>
    <property type="evidence" value="ECO:0007669"/>
    <property type="project" value="UniProtKB-SubCell"/>
</dbReference>
<keyword evidence="3" id="KW-0496">Mitochondrion</keyword>
<evidence type="ECO:0000313" key="4">
    <source>
        <dbReference type="EMBL" id="KAK9812535.1"/>
    </source>
</evidence>
<evidence type="ECO:0000313" key="5">
    <source>
        <dbReference type="Proteomes" id="UP001465755"/>
    </source>
</evidence>
<name>A0AAW1PS19_9CHLO</name>
<accession>A0AAW1PS19</accession>
<reference evidence="4 5" key="1">
    <citation type="journal article" date="2024" name="Nat. Commun.">
        <title>Phylogenomics reveals the evolutionary origins of lichenization in chlorophyte algae.</title>
        <authorList>
            <person name="Puginier C."/>
            <person name="Libourel C."/>
            <person name="Otte J."/>
            <person name="Skaloud P."/>
            <person name="Haon M."/>
            <person name="Grisel S."/>
            <person name="Petersen M."/>
            <person name="Berrin J.G."/>
            <person name="Delaux P.M."/>
            <person name="Dal Grande F."/>
            <person name="Keller J."/>
        </authorList>
    </citation>
    <scope>NUCLEOTIDE SEQUENCE [LARGE SCALE GENOMIC DNA]</scope>
    <source>
        <strain evidence="4 5">SAG 2036</strain>
    </source>
</reference>
<comment type="caution">
    <text evidence="4">The sequence shown here is derived from an EMBL/GenBank/DDBJ whole genome shotgun (WGS) entry which is preliminary data.</text>
</comment>
<evidence type="ECO:0000256" key="1">
    <source>
        <dbReference type="ARBA" id="ARBA00007347"/>
    </source>
</evidence>
<comment type="similarity">
    <text evidence="1 3">Belongs to the CMC family.</text>
</comment>
<protein>
    <recommendedName>
        <fullName evidence="3">COX assembly mitochondrial protein</fullName>
    </recommendedName>
</protein>
<dbReference type="Proteomes" id="UP001465755">
    <property type="component" value="Unassembled WGS sequence"/>
</dbReference>
<sequence length="95" mass="10996">MSVSERQIPKKVQEALRYRLDQKAMADCKEPAQAYADCCRGKTLSVVWSCRQPLAAFKQCLQSRSNEDVMNELMRRWMEAGMPQSPNWDSLLQNL</sequence>
<dbReference type="EMBL" id="JALJOQ010000006">
    <property type="protein sequence ID" value="KAK9812535.1"/>
    <property type="molecule type" value="Genomic_DNA"/>
</dbReference>
<dbReference type="Pfam" id="PF08583">
    <property type="entry name" value="Cmc1"/>
    <property type="match status" value="1"/>
</dbReference>
<gene>
    <name evidence="4" type="ORF">WJX73_006984</name>
</gene>
<evidence type="ECO:0000256" key="3">
    <source>
        <dbReference type="RuleBase" id="RU364104"/>
    </source>
</evidence>
<keyword evidence="5" id="KW-1185">Reference proteome</keyword>
<organism evidence="4 5">
    <name type="scientific">Symbiochloris irregularis</name>
    <dbReference type="NCBI Taxonomy" id="706552"/>
    <lineage>
        <taxon>Eukaryota</taxon>
        <taxon>Viridiplantae</taxon>
        <taxon>Chlorophyta</taxon>
        <taxon>core chlorophytes</taxon>
        <taxon>Trebouxiophyceae</taxon>
        <taxon>Trebouxiales</taxon>
        <taxon>Trebouxiaceae</taxon>
        <taxon>Symbiochloris</taxon>
    </lineage>
</organism>
<dbReference type="InterPro" id="IPR013892">
    <property type="entry name" value="Cyt_c_biogenesis_Cmc1-like"/>
</dbReference>
<dbReference type="AlphaFoldDB" id="A0AAW1PS19"/>
<evidence type="ECO:0000256" key="2">
    <source>
        <dbReference type="ARBA" id="ARBA00023157"/>
    </source>
</evidence>
<keyword evidence="2" id="KW-1015">Disulfide bond</keyword>
<proteinExistence type="inferred from homology"/>
<comment type="subcellular location">
    <subcellularLocation>
        <location evidence="3">Mitochondrion</location>
    </subcellularLocation>
</comment>